<name>A0A8J5NEU9_HOMAM</name>
<evidence type="ECO:0000313" key="3">
    <source>
        <dbReference type="Proteomes" id="UP000747542"/>
    </source>
</evidence>
<feature type="compositionally biased region" description="Basic and acidic residues" evidence="1">
    <location>
        <begin position="301"/>
        <end position="321"/>
    </location>
</feature>
<sequence length="360" mass="38703">DYNTQDKVHLSDLLYTLVSDPSQRTDKCVRAINDNISRVLQPLSVVSDGGEQGVVTGTKCGDDVEQGVVTGTKCGDDGEQGVVTNDANNTTVGTSNVTCEANNVTGEANNVTCETNNVTGEANNVTCEANNVTCEANNATCEANDKDRHKHIEISGERGEGDDHSYVRHSLPPAPQDSHTMLGGVGRPSLGPPPLGAPSPLGPPSLLGGGPSPLGRPALGGGRVPPLGGQLTPLKPLRQSVAANREGEGNRRHKVDQPSSVTSDCPASPPKSILKEPVLARTGPRRATPPGVDRLLLTQSRETKNIRFDFKTDELEFHSSEEEFDEEEEFEEEEEEEEEEEGEDEYEYEEEEEFDSEADD</sequence>
<feature type="compositionally biased region" description="Gly residues" evidence="1">
    <location>
        <begin position="207"/>
        <end position="223"/>
    </location>
</feature>
<accession>A0A8J5NEU9</accession>
<dbReference type="AlphaFoldDB" id="A0A8J5NEU9"/>
<protein>
    <submittedName>
        <fullName evidence="2">Uncharacterized protein</fullName>
    </submittedName>
</protein>
<keyword evidence="3" id="KW-1185">Reference proteome</keyword>
<organism evidence="2 3">
    <name type="scientific">Homarus americanus</name>
    <name type="common">American lobster</name>
    <dbReference type="NCBI Taxonomy" id="6706"/>
    <lineage>
        <taxon>Eukaryota</taxon>
        <taxon>Metazoa</taxon>
        <taxon>Ecdysozoa</taxon>
        <taxon>Arthropoda</taxon>
        <taxon>Crustacea</taxon>
        <taxon>Multicrustacea</taxon>
        <taxon>Malacostraca</taxon>
        <taxon>Eumalacostraca</taxon>
        <taxon>Eucarida</taxon>
        <taxon>Decapoda</taxon>
        <taxon>Pleocyemata</taxon>
        <taxon>Astacidea</taxon>
        <taxon>Nephropoidea</taxon>
        <taxon>Nephropidae</taxon>
        <taxon>Homarus</taxon>
    </lineage>
</organism>
<feature type="non-terminal residue" evidence="2">
    <location>
        <position position="360"/>
    </location>
</feature>
<gene>
    <name evidence="2" type="ORF">Hamer_G025278</name>
</gene>
<feature type="compositionally biased region" description="Pro residues" evidence="1">
    <location>
        <begin position="190"/>
        <end position="203"/>
    </location>
</feature>
<evidence type="ECO:0000256" key="1">
    <source>
        <dbReference type="SAM" id="MobiDB-lite"/>
    </source>
</evidence>
<feature type="compositionally biased region" description="Basic and acidic residues" evidence="1">
    <location>
        <begin position="156"/>
        <end position="166"/>
    </location>
</feature>
<dbReference type="EMBL" id="JAHLQT010000630">
    <property type="protein sequence ID" value="KAG7178234.1"/>
    <property type="molecule type" value="Genomic_DNA"/>
</dbReference>
<feature type="compositionally biased region" description="Acidic residues" evidence="1">
    <location>
        <begin position="322"/>
        <end position="360"/>
    </location>
</feature>
<feature type="non-terminal residue" evidence="2">
    <location>
        <position position="1"/>
    </location>
</feature>
<feature type="region of interest" description="Disordered" evidence="1">
    <location>
        <begin position="156"/>
        <end position="360"/>
    </location>
</feature>
<proteinExistence type="predicted"/>
<evidence type="ECO:0000313" key="2">
    <source>
        <dbReference type="EMBL" id="KAG7178234.1"/>
    </source>
</evidence>
<reference evidence="2" key="1">
    <citation type="journal article" date="2021" name="Sci. Adv.">
        <title>The American lobster genome reveals insights on longevity, neural, and immune adaptations.</title>
        <authorList>
            <person name="Polinski J.M."/>
            <person name="Zimin A.V."/>
            <person name="Clark K.F."/>
            <person name="Kohn A.B."/>
            <person name="Sadowski N."/>
            <person name="Timp W."/>
            <person name="Ptitsyn A."/>
            <person name="Khanna P."/>
            <person name="Romanova D.Y."/>
            <person name="Williams P."/>
            <person name="Greenwood S.J."/>
            <person name="Moroz L.L."/>
            <person name="Walt D.R."/>
            <person name="Bodnar A.G."/>
        </authorList>
    </citation>
    <scope>NUCLEOTIDE SEQUENCE</scope>
    <source>
        <strain evidence="2">GMGI-L3</strain>
    </source>
</reference>
<comment type="caution">
    <text evidence="2">The sequence shown here is derived from an EMBL/GenBank/DDBJ whole genome shotgun (WGS) entry which is preliminary data.</text>
</comment>
<dbReference type="Proteomes" id="UP000747542">
    <property type="component" value="Unassembled WGS sequence"/>
</dbReference>